<dbReference type="PANTHER" id="PTHR32322">
    <property type="entry name" value="INNER MEMBRANE TRANSPORTER"/>
    <property type="match status" value="1"/>
</dbReference>
<evidence type="ECO:0000256" key="5">
    <source>
        <dbReference type="SAM" id="Phobius"/>
    </source>
</evidence>
<comment type="subcellular location">
    <subcellularLocation>
        <location evidence="1">Membrane</location>
        <topology evidence="1">Multi-pass membrane protein</topology>
    </subcellularLocation>
</comment>
<evidence type="ECO:0000313" key="8">
    <source>
        <dbReference type="Proteomes" id="UP000199126"/>
    </source>
</evidence>
<feature type="transmembrane region" description="Helical" evidence="5">
    <location>
        <begin position="329"/>
        <end position="354"/>
    </location>
</feature>
<dbReference type="InterPro" id="IPR050638">
    <property type="entry name" value="AA-Vitamin_Transporters"/>
</dbReference>
<evidence type="ECO:0000256" key="1">
    <source>
        <dbReference type="ARBA" id="ARBA00004141"/>
    </source>
</evidence>
<feature type="transmembrane region" description="Helical" evidence="5">
    <location>
        <begin position="295"/>
        <end position="317"/>
    </location>
</feature>
<reference evidence="8" key="1">
    <citation type="submission" date="2016-10" db="EMBL/GenBank/DDBJ databases">
        <authorList>
            <person name="Varghese N."/>
            <person name="Submissions S."/>
        </authorList>
    </citation>
    <scope>NUCLEOTIDE SEQUENCE [LARGE SCALE GENOMIC DNA]</scope>
    <source>
        <strain evidence="8">CGMCC 1.10121</strain>
    </source>
</reference>
<accession>A0A1H8RVE2</accession>
<organism evidence="7 8">
    <name type="scientific">Halogranum amylolyticum</name>
    <dbReference type="NCBI Taxonomy" id="660520"/>
    <lineage>
        <taxon>Archaea</taxon>
        <taxon>Methanobacteriati</taxon>
        <taxon>Methanobacteriota</taxon>
        <taxon>Stenosarchaea group</taxon>
        <taxon>Halobacteria</taxon>
        <taxon>Halobacteriales</taxon>
        <taxon>Haloferacaceae</taxon>
    </lineage>
</organism>
<dbReference type="SUPFAM" id="SSF103481">
    <property type="entry name" value="Multidrug resistance efflux transporter EmrE"/>
    <property type="match status" value="2"/>
</dbReference>
<dbReference type="PANTHER" id="PTHR32322:SF2">
    <property type="entry name" value="EAMA DOMAIN-CONTAINING PROTEIN"/>
    <property type="match status" value="1"/>
</dbReference>
<feature type="transmembrane region" description="Helical" evidence="5">
    <location>
        <begin position="360"/>
        <end position="378"/>
    </location>
</feature>
<name>A0A1H8RVE2_9EURY</name>
<dbReference type="Proteomes" id="UP000199126">
    <property type="component" value="Unassembled WGS sequence"/>
</dbReference>
<dbReference type="InterPro" id="IPR000620">
    <property type="entry name" value="EamA_dom"/>
</dbReference>
<feature type="transmembrane region" description="Helical" evidence="5">
    <location>
        <begin position="513"/>
        <end position="535"/>
    </location>
</feature>
<protein>
    <submittedName>
        <fullName evidence="7">Permease of the drug/metabolite transporter (DMT) superfamily</fullName>
    </submittedName>
</protein>
<dbReference type="EMBL" id="FODV01000004">
    <property type="protein sequence ID" value="SEO70267.1"/>
    <property type="molecule type" value="Genomic_DNA"/>
</dbReference>
<evidence type="ECO:0000259" key="6">
    <source>
        <dbReference type="Pfam" id="PF00892"/>
    </source>
</evidence>
<dbReference type="Pfam" id="PF00892">
    <property type="entry name" value="EamA"/>
    <property type="match status" value="2"/>
</dbReference>
<feature type="transmembrane region" description="Helical" evidence="5">
    <location>
        <begin position="239"/>
        <end position="257"/>
    </location>
</feature>
<evidence type="ECO:0000256" key="4">
    <source>
        <dbReference type="ARBA" id="ARBA00023136"/>
    </source>
</evidence>
<sequence>MGRTVGDDDRRRDVASLARIDGRLVEVDPTVERPVVAVEPDADHAVARLSGVDERGHEVDLSAAVVANVDDGPSRLQPRFRERQRVATAGTRVAELSDAVLQCLGLSVCVARETLPETEKRVVDVVEQRVAAVLPSLVASLARRVLVESRPDLVEFCADVGVRFPFETVEFVAHREQRRQVALRHGRRLGRLPSKRRGRGTQKAAIPGAVRSAFLDRVPSEHMDGLLAGVDGAFSASPAVYLLALVPALLWGFSPVLSKRGMSAGGDAVQAALVVVVVDSALYWLLLLARQGLDLFTALSPTTLGVFVVAGAVGTALGRIAVFNGVDRVGASVNSAVISARPLFATALAVGFLGERVTPTTVLGIVVLVVGLVLLTVAKGGDLGGWKPRDLLFPLGAAAFFAAGNVLRRFGLTTSPTTALEAVTLNETAALVALAAYALTRHRDAVFGSPRRSYLYFAGSGLLTAVALLSLFAAFSLPEGDVAIVDPLAATAPLFTTVFSYFLLSDLETVTRGVVAGAVAVVVGAALVTLGPGAAVA</sequence>
<feature type="domain" description="EamA" evidence="6">
    <location>
        <begin position="241"/>
        <end position="376"/>
    </location>
</feature>
<evidence type="ECO:0000313" key="7">
    <source>
        <dbReference type="EMBL" id="SEO70267.1"/>
    </source>
</evidence>
<gene>
    <name evidence="7" type="ORF">SAMN04487948_104260</name>
</gene>
<dbReference type="InterPro" id="IPR037185">
    <property type="entry name" value="EmrE-like"/>
</dbReference>
<keyword evidence="4 5" id="KW-0472">Membrane</keyword>
<evidence type="ECO:0000256" key="2">
    <source>
        <dbReference type="ARBA" id="ARBA00022692"/>
    </source>
</evidence>
<feature type="transmembrane region" description="Helical" evidence="5">
    <location>
        <begin position="483"/>
        <end position="504"/>
    </location>
</feature>
<feature type="domain" description="EamA" evidence="6">
    <location>
        <begin position="392"/>
        <end position="529"/>
    </location>
</feature>
<dbReference type="AlphaFoldDB" id="A0A1H8RVE2"/>
<keyword evidence="3 5" id="KW-1133">Transmembrane helix</keyword>
<feature type="transmembrane region" description="Helical" evidence="5">
    <location>
        <begin position="454"/>
        <end position="477"/>
    </location>
</feature>
<feature type="transmembrane region" description="Helical" evidence="5">
    <location>
        <begin position="390"/>
        <end position="407"/>
    </location>
</feature>
<feature type="transmembrane region" description="Helical" evidence="5">
    <location>
        <begin position="269"/>
        <end position="289"/>
    </location>
</feature>
<proteinExistence type="predicted"/>
<dbReference type="GO" id="GO:0016020">
    <property type="term" value="C:membrane"/>
    <property type="evidence" value="ECO:0007669"/>
    <property type="project" value="UniProtKB-SubCell"/>
</dbReference>
<keyword evidence="8" id="KW-1185">Reference proteome</keyword>
<evidence type="ECO:0000256" key="3">
    <source>
        <dbReference type="ARBA" id="ARBA00022989"/>
    </source>
</evidence>
<keyword evidence="2 5" id="KW-0812">Transmembrane</keyword>